<keyword evidence="1" id="KW-0472">Membrane</keyword>
<evidence type="ECO:0000313" key="3">
    <source>
        <dbReference type="EMBL" id="ADZ83374.1"/>
    </source>
</evidence>
<name>F2JLI3_CELLD</name>
<dbReference type="Pfam" id="PF14317">
    <property type="entry name" value="YcxB"/>
    <property type="match status" value="1"/>
</dbReference>
<keyword evidence="1" id="KW-0812">Transmembrane</keyword>
<dbReference type="InterPro" id="IPR025588">
    <property type="entry name" value="YcxB-like_C"/>
</dbReference>
<keyword evidence="4" id="KW-1185">Reference proteome</keyword>
<dbReference type="HOGENOM" id="CLU_1515269_0_0_9"/>
<reference evidence="3 4" key="1">
    <citation type="journal article" date="2011" name="J. Bacteriol.">
        <title>Complete genome sequence of the cellulose-degrading bacterium Cellulosilyticum lentocellum.</title>
        <authorList>
            <consortium name="US DOE Joint Genome Institute"/>
            <person name="Miller D.A."/>
            <person name="Suen G."/>
            <person name="Bruce D."/>
            <person name="Copeland A."/>
            <person name="Cheng J.F."/>
            <person name="Detter C."/>
            <person name="Goodwin L.A."/>
            <person name="Han C.S."/>
            <person name="Hauser L.J."/>
            <person name="Land M.L."/>
            <person name="Lapidus A."/>
            <person name="Lucas S."/>
            <person name="Meincke L."/>
            <person name="Pitluck S."/>
            <person name="Tapia R."/>
            <person name="Teshima H."/>
            <person name="Woyke T."/>
            <person name="Fox B.G."/>
            <person name="Angert E.R."/>
            <person name="Currie C.R."/>
        </authorList>
    </citation>
    <scope>NUCLEOTIDE SEQUENCE [LARGE SCALE GENOMIC DNA]</scope>
    <source>
        <strain evidence="4">ATCC 49066 / DSM 5427 / NCIMB 11756 / RHM5</strain>
    </source>
</reference>
<keyword evidence="1" id="KW-1133">Transmembrane helix</keyword>
<gene>
    <name evidence="3" type="ordered locus">Clole_1650</name>
</gene>
<evidence type="ECO:0000256" key="1">
    <source>
        <dbReference type="SAM" id="Phobius"/>
    </source>
</evidence>
<feature type="transmembrane region" description="Helical" evidence="1">
    <location>
        <begin position="32"/>
        <end position="50"/>
    </location>
</feature>
<organism evidence="3 4">
    <name type="scientific">Cellulosilyticum lentocellum (strain ATCC 49066 / DSM 5427 / NCIMB 11756 / RHM5)</name>
    <name type="common">Clostridium lentocellum</name>
    <dbReference type="NCBI Taxonomy" id="642492"/>
    <lineage>
        <taxon>Bacteria</taxon>
        <taxon>Bacillati</taxon>
        <taxon>Bacillota</taxon>
        <taxon>Clostridia</taxon>
        <taxon>Lachnospirales</taxon>
        <taxon>Cellulosilyticaceae</taxon>
        <taxon>Cellulosilyticum</taxon>
    </lineage>
</organism>
<dbReference type="RefSeq" id="WP_013656671.1">
    <property type="nucleotide sequence ID" value="NC_015275.1"/>
</dbReference>
<accession>F2JLI3</accession>
<dbReference type="Proteomes" id="UP000008467">
    <property type="component" value="Chromosome"/>
</dbReference>
<dbReference type="EMBL" id="CP002582">
    <property type="protein sequence ID" value="ADZ83374.1"/>
    <property type="molecule type" value="Genomic_DNA"/>
</dbReference>
<dbReference type="STRING" id="642492.Clole_1650"/>
<dbReference type="KEGG" id="cle:Clole_1650"/>
<sequence>MEKQQENSLSLDVKFKFKDVLRYNTSVAIKNIVNDIVLGIGLAVLIFFFYKMCTTTERLDIFISKNITLLLVPILIFVLIPWRVWQVTASQMQMPAFAYGVKYVFSEKHILLDIGEASEEMSWDLFVNIVETKYDFRFYVNKVSAQIIPKHNLTDHQLSILRTMIKTATKSGVCRLK</sequence>
<proteinExistence type="predicted"/>
<evidence type="ECO:0000313" key="4">
    <source>
        <dbReference type="Proteomes" id="UP000008467"/>
    </source>
</evidence>
<evidence type="ECO:0000259" key="2">
    <source>
        <dbReference type="Pfam" id="PF14317"/>
    </source>
</evidence>
<protein>
    <recommendedName>
        <fullName evidence="2">YcxB-like C-terminal domain-containing protein</fullName>
    </recommendedName>
</protein>
<dbReference type="AlphaFoldDB" id="F2JLI3"/>
<feature type="domain" description="YcxB-like C-terminal" evidence="2">
    <location>
        <begin position="105"/>
        <end position="165"/>
    </location>
</feature>
<feature type="transmembrane region" description="Helical" evidence="1">
    <location>
        <begin position="62"/>
        <end position="85"/>
    </location>
</feature>